<organism evidence="11 13">
    <name type="scientific">Adineta ricciae</name>
    <name type="common">Rotifer</name>
    <dbReference type="NCBI Taxonomy" id="249248"/>
    <lineage>
        <taxon>Eukaryota</taxon>
        <taxon>Metazoa</taxon>
        <taxon>Spiralia</taxon>
        <taxon>Gnathifera</taxon>
        <taxon>Rotifera</taxon>
        <taxon>Eurotatoria</taxon>
        <taxon>Bdelloidea</taxon>
        <taxon>Adinetida</taxon>
        <taxon>Adinetidae</taxon>
        <taxon>Adineta</taxon>
    </lineage>
</organism>
<sequence>MNSTFNSSLPLSPPTCSLQARVYSSEYLFIKLLNATYLRLLIGPGILLNTLCLLVLSRPRISNKSTTIVFLRFLAVFDILAITLKYARAEINYQSTEKGHEIFLLTPSICKTLYVLMNSSISIAMWTIALMSLDKAVAVTYPFKSGIWVTTRRAVYICCLTIIVLLLANLAFIKLSGIRMSKNHRKYCGLIDDLFIVDLVTASILPIATNASNNDQIFPKADQRNLTIISISGIITLTNIVIAVVLHRDSNVSVDSKLSDESPRRETEPQLNGSRISVPSFRFRSSASSSITTTDIAVAAKRRASAQVTRMLLAVTLSLIICNIPNTLFFLFVKDTRQILNGRLCSNITDHEITLYKFGFYSSVLQDILSDLPHIFNFFLYCLAGKKFRSIFISKVRHVLYELGLIKSKERRLTHSTCPSKSDYTSDRMPRQKSNRLSSIKSRKSIELLLNGNTCKTVLNRDSRHLSLLSNSDFDTDGQRGRAFTSLQ</sequence>
<gene>
    <name evidence="12" type="ORF">EDS130_LOCUS16359</name>
    <name evidence="11" type="ORF">XAT740_LOCUS14613</name>
</gene>
<keyword evidence="5 9" id="KW-0472">Membrane</keyword>
<keyword evidence="6" id="KW-0675">Receptor</keyword>
<feature type="transmembrane region" description="Helical" evidence="9">
    <location>
        <begin position="153"/>
        <end position="175"/>
    </location>
</feature>
<evidence type="ECO:0000256" key="6">
    <source>
        <dbReference type="ARBA" id="ARBA00023170"/>
    </source>
</evidence>
<evidence type="ECO:0000256" key="3">
    <source>
        <dbReference type="ARBA" id="ARBA00022989"/>
    </source>
</evidence>
<keyword evidence="2 9" id="KW-0812">Transmembrane</keyword>
<feature type="transmembrane region" description="Helical" evidence="9">
    <location>
        <begin position="311"/>
        <end position="333"/>
    </location>
</feature>
<feature type="transmembrane region" description="Helical" evidence="9">
    <location>
        <begin position="187"/>
        <end position="208"/>
    </location>
</feature>
<evidence type="ECO:0000256" key="4">
    <source>
        <dbReference type="ARBA" id="ARBA00023040"/>
    </source>
</evidence>
<evidence type="ECO:0000256" key="8">
    <source>
        <dbReference type="SAM" id="MobiDB-lite"/>
    </source>
</evidence>
<evidence type="ECO:0000313" key="13">
    <source>
        <dbReference type="Proteomes" id="UP000663828"/>
    </source>
</evidence>
<name>A0A814INB1_ADIRI</name>
<dbReference type="GO" id="GO:0004930">
    <property type="term" value="F:G protein-coupled receptor activity"/>
    <property type="evidence" value="ECO:0007669"/>
    <property type="project" value="UniProtKB-KW"/>
</dbReference>
<keyword evidence="7" id="KW-0807">Transducer</keyword>
<dbReference type="InterPro" id="IPR017452">
    <property type="entry name" value="GPCR_Rhodpsn_7TM"/>
</dbReference>
<evidence type="ECO:0000256" key="2">
    <source>
        <dbReference type="ARBA" id="ARBA00022692"/>
    </source>
</evidence>
<feature type="transmembrane region" description="Helical" evidence="9">
    <location>
        <begin position="228"/>
        <end position="247"/>
    </location>
</feature>
<dbReference type="SUPFAM" id="SSF81321">
    <property type="entry name" value="Family A G protein-coupled receptor-like"/>
    <property type="match status" value="1"/>
</dbReference>
<dbReference type="GO" id="GO:0005886">
    <property type="term" value="C:plasma membrane"/>
    <property type="evidence" value="ECO:0007669"/>
    <property type="project" value="TreeGrafter"/>
</dbReference>
<evidence type="ECO:0000259" key="10">
    <source>
        <dbReference type="PROSITE" id="PS50262"/>
    </source>
</evidence>
<evidence type="ECO:0000313" key="11">
    <source>
        <dbReference type="EMBL" id="CAF1028337.1"/>
    </source>
</evidence>
<evidence type="ECO:0000313" key="12">
    <source>
        <dbReference type="EMBL" id="CAF1030013.1"/>
    </source>
</evidence>
<keyword evidence="3 9" id="KW-1133">Transmembrane helix</keyword>
<evidence type="ECO:0000256" key="1">
    <source>
        <dbReference type="ARBA" id="ARBA00004141"/>
    </source>
</evidence>
<dbReference type="AlphaFoldDB" id="A0A814INB1"/>
<proteinExistence type="predicted"/>
<feature type="transmembrane region" description="Helical" evidence="9">
    <location>
        <begin position="37"/>
        <end position="56"/>
    </location>
</feature>
<dbReference type="PANTHER" id="PTHR24243">
    <property type="entry name" value="G-PROTEIN COUPLED RECEPTOR"/>
    <property type="match status" value="1"/>
</dbReference>
<dbReference type="InterPro" id="IPR000276">
    <property type="entry name" value="GPCR_Rhodpsn"/>
</dbReference>
<feature type="domain" description="G-protein coupled receptors family 1 profile" evidence="10">
    <location>
        <begin position="48"/>
        <end position="381"/>
    </location>
</feature>
<comment type="subcellular location">
    <subcellularLocation>
        <location evidence="1">Membrane</location>
        <topology evidence="1">Multi-pass membrane protein</topology>
    </subcellularLocation>
</comment>
<dbReference type="EMBL" id="CAJNOR010000882">
    <property type="protein sequence ID" value="CAF1028337.1"/>
    <property type="molecule type" value="Genomic_DNA"/>
</dbReference>
<evidence type="ECO:0000256" key="7">
    <source>
        <dbReference type="ARBA" id="ARBA00023224"/>
    </source>
</evidence>
<dbReference type="Pfam" id="PF00001">
    <property type="entry name" value="7tm_1"/>
    <property type="match status" value="1"/>
</dbReference>
<feature type="transmembrane region" description="Helical" evidence="9">
    <location>
        <begin position="113"/>
        <end position="133"/>
    </location>
</feature>
<dbReference type="PANTHER" id="PTHR24243:SF230">
    <property type="entry name" value="G-PROTEIN COUPLED RECEPTORS FAMILY 1 PROFILE DOMAIN-CONTAINING PROTEIN"/>
    <property type="match status" value="1"/>
</dbReference>
<comment type="caution">
    <text evidence="11">The sequence shown here is derived from an EMBL/GenBank/DDBJ whole genome shotgun (WGS) entry which is preliminary data.</text>
</comment>
<dbReference type="OrthoDB" id="9990906at2759"/>
<dbReference type="Proteomes" id="UP000663828">
    <property type="component" value="Unassembled WGS sequence"/>
</dbReference>
<feature type="region of interest" description="Disordered" evidence="8">
    <location>
        <begin position="414"/>
        <end position="438"/>
    </location>
</feature>
<evidence type="ECO:0000256" key="9">
    <source>
        <dbReference type="SAM" id="Phobius"/>
    </source>
</evidence>
<accession>A0A814INB1</accession>
<dbReference type="PROSITE" id="PS50262">
    <property type="entry name" value="G_PROTEIN_RECEP_F1_2"/>
    <property type="match status" value="1"/>
</dbReference>
<keyword evidence="4" id="KW-0297">G-protein coupled receptor</keyword>
<evidence type="ECO:0000256" key="5">
    <source>
        <dbReference type="ARBA" id="ARBA00023136"/>
    </source>
</evidence>
<reference evidence="11" key="1">
    <citation type="submission" date="2021-02" db="EMBL/GenBank/DDBJ databases">
        <authorList>
            <person name="Nowell W R."/>
        </authorList>
    </citation>
    <scope>NUCLEOTIDE SEQUENCE</scope>
</reference>
<dbReference type="PRINTS" id="PR00237">
    <property type="entry name" value="GPCRRHODOPSN"/>
</dbReference>
<protein>
    <recommendedName>
        <fullName evidence="10">G-protein coupled receptors family 1 profile domain-containing protein</fullName>
    </recommendedName>
</protein>
<dbReference type="Proteomes" id="UP000663852">
    <property type="component" value="Unassembled WGS sequence"/>
</dbReference>
<dbReference type="Gene3D" id="1.20.1070.10">
    <property type="entry name" value="Rhodopsin 7-helix transmembrane proteins"/>
    <property type="match status" value="1"/>
</dbReference>
<dbReference type="EMBL" id="CAJNOJ010000071">
    <property type="protein sequence ID" value="CAF1030013.1"/>
    <property type="molecule type" value="Genomic_DNA"/>
</dbReference>
<keyword evidence="13" id="KW-1185">Reference proteome</keyword>